<feature type="region of interest" description="Disordered" evidence="1">
    <location>
        <begin position="119"/>
        <end position="141"/>
    </location>
</feature>
<dbReference type="Proteomes" id="UP000027195">
    <property type="component" value="Unassembled WGS sequence"/>
</dbReference>
<protein>
    <submittedName>
        <fullName evidence="2">Uncharacterized protein</fullName>
    </submittedName>
</protein>
<dbReference type="InParanoid" id="A0A067M4Z3"/>
<dbReference type="AlphaFoldDB" id="A0A067M4Z3"/>
<organism evidence="2 3">
    <name type="scientific">Botryobasidium botryosum (strain FD-172 SS1)</name>
    <dbReference type="NCBI Taxonomy" id="930990"/>
    <lineage>
        <taxon>Eukaryota</taxon>
        <taxon>Fungi</taxon>
        <taxon>Dikarya</taxon>
        <taxon>Basidiomycota</taxon>
        <taxon>Agaricomycotina</taxon>
        <taxon>Agaricomycetes</taxon>
        <taxon>Cantharellales</taxon>
        <taxon>Botryobasidiaceae</taxon>
        <taxon>Botryobasidium</taxon>
    </lineage>
</organism>
<feature type="compositionally biased region" description="Acidic residues" evidence="1">
    <location>
        <begin position="124"/>
        <end position="141"/>
    </location>
</feature>
<feature type="region of interest" description="Disordered" evidence="1">
    <location>
        <begin position="1"/>
        <end position="73"/>
    </location>
</feature>
<accession>A0A067M4Z3</accession>
<evidence type="ECO:0000313" key="2">
    <source>
        <dbReference type="EMBL" id="KDQ06661.1"/>
    </source>
</evidence>
<reference evidence="3" key="1">
    <citation type="journal article" date="2014" name="Proc. Natl. Acad. Sci. U.S.A.">
        <title>Extensive sampling of basidiomycete genomes demonstrates inadequacy of the white-rot/brown-rot paradigm for wood decay fungi.</title>
        <authorList>
            <person name="Riley R."/>
            <person name="Salamov A.A."/>
            <person name="Brown D.W."/>
            <person name="Nagy L.G."/>
            <person name="Floudas D."/>
            <person name="Held B.W."/>
            <person name="Levasseur A."/>
            <person name="Lombard V."/>
            <person name="Morin E."/>
            <person name="Otillar R."/>
            <person name="Lindquist E.A."/>
            <person name="Sun H."/>
            <person name="LaButti K.M."/>
            <person name="Schmutz J."/>
            <person name="Jabbour D."/>
            <person name="Luo H."/>
            <person name="Baker S.E."/>
            <person name="Pisabarro A.G."/>
            <person name="Walton J.D."/>
            <person name="Blanchette R.A."/>
            <person name="Henrissat B."/>
            <person name="Martin F."/>
            <person name="Cullen D."/>
            <person name="Hibbett D.S."/>
            <person name="Grigoriev I.V."/>
        </authorList>
    </citation>
    <scope>NUCLEOTIDE SEQUENCE [LARGE SCALE GENOMIC DNA]</scope>
    <source>
        <strain evidence="3">FD-172 SS1</strain>
    </source>
</reference>
<dbReference type="EMBL" id="KL198127">
    <property type="protein sequence ID" value="KDQ06661.1"/>
    <property type="molecule type" value="Genomic_DNA"/>
</dbReference>
<gene>
    <name evidence="2" type="ORF">BOTBODRAFT_181362</name>
</gene>
<dbReference type="HOGENOM" id="CLU_1824981_0_0_1"/>
<sequence length="141" mass="15025">MLSSPSGQADPTHAGDGDMPSLLPIPDSDSESSNVPSLLAPSDSESKQYVLPHCEAEAKSKAGNAPHQPAASMSSSLFLSIDGNFRAQCRHMQPTKTTIISYDMHLMAHQVQETCFPDKATDQAEGEEGYGADMEGEEEAD</sequence>
<evidence type="ECO:0000256" key="1">
    <source>
        <dbReference type="SAM" id="MobiDB-lite"/>
    </source>
</evidence>
<evidence type="ECO:0000313" key="3">
    <source>
        <dbReference type="Proteomes" id="UP000027195"/>
    </source>
</evidence>
<keyword evidence="3" id="KW-1185">Reference proteome</keyword>
<proteinExistence type="predicted"/>
<name>A0A067M4Z3_BOTB1</name>